<comment type="caution">
    <text evidence="2">The sequence shown here is derived from an EMBL/GenBank/DDBJ whole genome shotgun (WGS) entry which is preliminary data.</text>
</comment>
<name>A0A1V1P795_9BACT</name>
<feature type="transmembrane region" description="Helical" evidence="1">
    <location>
        <begin position="12"/>
        <end position="35"/>
    </location>
</feature>
<keyword evidence="1" id="KW-0472">Membrane</keyword>
<protein>
    <submittedName>
        <fullName evidence="2">Uncharacterized protein</fullName>
    </submittedName>
</protein>
<proteinExistence type="predicted"/>
<gene>
    <name evidence="2" type="ORF">OMM_08646</name>
</gene>
<organism evidence="2 3">
    <name type="scientific">Candidatus Magnetoglobus multicellularis str. Araruama</name>
    <dbReference type="NCBI Taxonomy" id="890399"/>
    <lineage>
        <taxon>Bacteria</taxon>
        <taxon>Pseudomonadati</taxon>
        <taxon>Thermodesulfobacteriota</taxon>
        <taxon>Desulfobacteria</taxon>
        <taxon>Desulfobacterales</taxon>
        <taxon>Desulfobacteraceae</taxon>
        <taxon>Candidatus Magnetoglobus</taxon>
    </lineage>
</organism>
<sequence>MDQRKIINIAKLYADTVRNLFNAGISQIILFGSYAKNNANQILLAFGAGYTCSLYFILDQTREIMHFNITVWNLIVLGH</sequence>
<keyword evidence="1" id="KW-0812">Transmembrane</keyword>
<keyword evidence="1" id="KW-1133">Transmembrane helix</keyword>
<dbReference type="Proteomes" id="UP000189670">
    <property type="component" value="Unassembled WGS sequence"/>
</dbReference>
<evidence type="ECO:0000313" key="2">
    <source>
        <dbReference type="EMBL" id="ETR70680.1"/>
    </source>
</evidence>
<accession>A0A1V1P795</accession>
<reference evidence="3" key="1">
    <citation type="submission" date="2012-11" db="EMBL/GenBank/DDBJ databases">
        <authorList>
            <person name="Lucero-Rivera Y.E."/>
            <person name="Tovar-Ramirez D."/>
        </authorList>
    </citation>
    <scope>NUCLEOTIDE SEQUENCE [LARGE SCALE GENOMIC DNA]</scope>
    <source>
        <strain evidence="3">Araruama</strain>
    </source>
</reference>
<evidence type="ECO:0000256" key="1">
    <source>
        <dbReference type="SAM" id="Phobius"/>
    </source>
</evidence>
<dbReference type="EMBL" id="ATBP01000387">
    <property type="protein sequence ID" value="ETR70680.1"/>
    <property type="molecule type" value="Genomic_DNA"/>
</dbReference>
<dbReference type="AlphaFoldDB" id="A0A1V1P795"/>
<feature type="transmembrane region" description="Helical" evidence="1">
    <location>
        <begin position="41"/>
        <end position="58"/>
    </location>
</feature>
<evidence type="ECO:0000313" key="3">
    <source>
        <dbReference type="Proteomes" id="UP000189670"/>
    </source>
</evidence>